<dbReference type="RefSeq" id="WP_109991041.1">
    <property type="nucleotide sequence ID" value="NZ_CP028160.1"/>
</dbReference>
<dbReference type="Proteomes" id="UP000245919">
    <property type="component" value="Chromosome"/>
</dbReference>
<protein>
    <submittedName>
        <fullName evidence="1">Uncharacterized protein</fullName>
    </submittedName>
</protein>
<name>A0A2Z3KNY7_LACLL</name>
<gene>
    <name evidence="1" type="ORF">LL14B4_07495</name>
</gene>
<reference evidence="1 2" key="1">
    <citation type="submission" date="2018-03" db="EMBL/GenBank/DDBJ databases">
        <title>Genome sequence of Lactococcus lactis strain 14B4 from almond drupe.</title>
        <authorList>
            <person name="Tran T.D."/>
            <person name="McGarvey J.A."/>
            <person name="Huynh S."/>
            <person name="Parker C.T."/>
        </authorList>
    </citation>
    <scope>NUCLEOTIDE SEQUENCE [LARGE SCALE GENOMIC DNA]</scope>
    <source>
        <strain evidence="1 2">14B4</strain>
    </source>
</reference>
<proteinExistence type="predicted"/>
<organism evidence="1 2">
    <name type="scientific">Lactococcus lactis subsp. lactis</name>
    <name type="common">Streptococcus lactis</name>
    <dbReference type="NCBI Taxonomy" id="1360"/>
    <lineage>
        <taxon>Bacteria</taxon>
        <taxon>Bacillati</taxon>
        <taxon>Bacillota</taxon>
        <taxon>Bacilli</taxon>
        <taxon>Lactobacillales</taxon>
        <taxon>Streptococcaceae</taxon>
        <taxon>Lactococcus</taxon>
    </lineage>
</organism>
<dbReference type="EMBL" id="CP028160">
    <property type="protein sequence ID" value="AWN66023.1"/>
    <property type="molecule type" value="Genomic_DNA"/>
</dbReference>
<dbReference type="GeneID" id="89633626"/>
<evidence type="ECO:0000313" key="2">
    <source>
        <dbReference type="Proteomes" id="UP000245919"/>
    </source>
</evidence>
<sequence length="88" mass="10140">MVKVPASAKKYELAKFYAETVSEVVADVTAKDYENFTKFIEKTDKPLKITPIHFIVYLTCVSLEVADDYYLKNKKLEHLLTKRASLVH</sequence>
<accession>A0A2Z3KNY7</accession>
<dbReference type="AlphaFoldDB" id="A0A2Z3KNY7"/>
<evidence type="ECO:0000313" key="1">
    <source>
        <dbReference type="EMBL" id="AWN66023.1"/>
    </source>
</evidence>